<dbReference type="EMBL" id="DXCX01000015">
    <property type="protein sequence ID" value="HIY72594.1"/>
    <property type="molecule type" value="Genomic_DNA"/>
</dbReference>
<gene>
    <name evidence="2" type="ORF">H9826_01285</name>
</gene>
<feature type="transmembrane region" description="Helical" evidence="1">
    <location>
        <begin position="95"/>
        <end position="119"/>
    </location>
</feature>
<feature type="transmembrane region" description="Helical" evidence="1">
    <location>
        <begin position="241"/>
        <end position="259"/>
    </location>
</feature>
<evidence type="ECO:0000256" key="1">
    <source>
        <dbReference type="SAM" id="Phobius"/>
    </source>
</evidence>
<keyword evidence="1" id="KW-0472">Membrane</keyword>
<comment type="caution">
    <text evidence="2">The sequence shown here is derived from an EMBL/GenBank/DDBJ whole genome shotgun (WGS) entry which is preliminary data.</text>
</comment>
<accession>A0A9D1Z245</accession>
<organism evidence="2 3">
    <name type="scientific">Candidatus Intestinimonas merdavium</name>
    <dbReference type="NCBI Taxonomy" id="2838622"/>
    <lineage>
        <taxon>Bacteria</taxon>
        <taxon>Bacillati</taxon>
        <taxon>Bacillota</taxon>
        <taxon>Clostridia</taxon>
        <taxon>Eubacteriales</taxon>
        <taxon>Intestinimonas</taxon>
    </lineage>
</organism>
<feature type="transmembrane region" description="Helical" evidence="1">
    <location>
        <begin position="7"/>
        <end position="25"/>
    </location>
</feature>
<keyword evidence="1" id="KW-1133">Transmembrane helix</keyword>
<feature type="transmembrane region" description="Helical" evidence="1">
    <location>
        <begin position="131"/>
        <end position="152"/>
    </location>
</feature>
<feature type="transmembrane region" description="Helical" evidence="1">
    <location>
        <begin position="309"/>
        <end position="329"/>
    </location>
</feature>
<name>A0A9D1Z245_9FIRM</name>
<feature type="transmembrane region" description="Helical" evidence="1">
    <location>
        <begin position="341"/>
        <end position="358"/>
    </location>
</feature>
<protein>
    <submittedName>
        <fullName evidence="2">Uncharacterized protein</fullName>
    </submittedName>
</protein>
<proteinExistence type="predicted"/>
<reference evidence="2" key="1">
    <citation type="journal article" date="2021" name="PeerJ">
        <title>Extensive microbial diversity within the chicken gut microbiome revealed by metagenomics and culture.</title>
        <authorList>
            <person name="Gilroy R."/>
            <person name="Ravi A."/>
            <person name="Getino M."/>
            <person name="Pursley I."/>
            <person name="Horton D.L."/>
            <person name="Alikhan N.F."/>
            <person name="Baker D."/>
            <person name="Gharbi K."/>
            <person name="Hall N."/>
            <person name="Watson M."/>
            <person name="Adriaenssens E.M."/>
            <person name="Foster-Nyarko E."/>
            <person name="Jarju S."/>
            <person name="Secka A."/>
            <person name="Antonio M."/>
            <person name="Oren A."/>
            <person name="Chaudhuri R.R."/>
            <person name="La Ragione R."/>
            <person name="Hildebrand F."/>
            <person name="Pallen M.J."/>
        </authorList>
    </citation>
    <scope>NUCLEOTIDE SEQUENCE</scope>
    <source>
        <strain evidence="2">CHK33-7979</strain>
    </source>
</reference>
<dbReference type="AlphaFoldDB" id="A0A9D1Z245"/>
<feature type="transmembrane region" description="Helical" evidence="1">
    <location>
        <begin position="56"/>
        <end position="75"/>
    </location>
</feature>
<evidence type="ECO:0000313" key="2">
    <source>
        <dbReference type="EMBL" id="HIY72594.1"/>
    </source>
</evidence>
<reference evidence="2" key="2">
    <citation type="submission" date="2021-04" db="EMBL/GenBank/DDBJ databases">
        <authorList>
            <person name="Gilroy R."/>
        </authorList>
    </citation>
    <scope>NUCLEOTIDE SEQUENCE</scope>
    <source>
        <strain evidence="2">CHK33-7979</strain>
    </source>
</reference>
<sequence length="634" mass="70809">MARFWPIWVVYGLGWMVGMPMNLLLNAQSSGTISGLSFAQYFAQSTVRELAASSTMMTTLCFALLAAMAVFSYLYNSRSVAFFHALPLRREDLFLTNYLSGLSFLVLPAAAVFLVTLLSELGLGALDLRGLLVWLLAQVLLSFFFFSFAAFLAMFTGHILALPAFYGILNGLAVGLLYLVNQVLSSFVYGYVNVGRLNELCLWLSPPFRLGDALALEYEWQEVTAQGDRLTQVQFHGMGTIFIYALVGLVLTAAALYIYRRRHLEGAGDVVTVAWTKPIFRYGVGVCAALSVGQFLYQFFRYSLPKGGWPLLGFLVVWGAAGYFVAEMLIQKKFWVFRGSWKGCVALCLAFTALIAVMELDLTGFERRVPEADRVVSVSLYPGSNAPYDSGDNTIASTDPQMIEAVIALHQAMIDEQSIHESDELGSNYETRYLAGAQRIDVQTAGSSRVELTYTLIGGDVMQRSYDIHYDTESLADPASAAGRLDAILNRPEVILKQYFPTEREELLAEGTLRLTGISLDVYNTEQNQYETYPIPVGWREELIQAIKDDIGRGDLGRRYLLEDMERLENCYYTDLQITYEWSDPEKGSYMVRITLQTTASETLDTLREAGILDDTHILKTQFMQNVIDTASYG</sequence>
<feature type="transmembrane region" description="Helical" evidence="1">
    <location>
        <begin position="159"/>
        <end position="180"/>
    </location>
</feature>
<feature type="transmembrane region" description="Helical" evidence="1">
    <location>
        <begin position="279"/>
        <end position="297"/>
    </location>
</feature>
<evidence type="ECO:0000313" key="3">
    <source>
        <dbReference type="Proteomes" id="UP000886824"/>
    </source>
</evidence>
<keyword evidence="1" id="KW-0812">Transmembrane</keyword>
<dbReference type="Proteomes" id="UP000886824">
    <property type="component" value="Unassembled WGS sequence"/>
</dbReference>